<feature type="chain" id="PRO_5043444381" evidence="1">
    <location>
        <begin position="20"/>
        <end position="203"/>
    </location>
</feature>
<name>A0AAX4JII8_9MICR</name>
<evidence type="ECO:0000313" key="2">
    <source>
        <dbReference type="EMBL" id="WUR05203.1"/>
    </source>
</evidence>
<evidence type="ECO:0000313" key="3">
    <source>
        <dbReference type="Proteomes" id="UP001334084"/>
    </source>
</evidence>
<dbReference type="KEGG" id="vnx:VNE69_12188"/>
<keyword evidence="1" id="KW-0732">Signal</keyword>
<dbReference type="EMBL" id="CP142737">
    <property type="protein sequence ID" value="WUR05203.1"/>
    <property type="molecule type" value="Genomic_DNA"/>
</dbReference>
<dbReference type="GeneID" id="90543050"/>
<gene>
    <name evidence="2" type="ORF">VNE69_12188</name>
</gene>
<reference evidence="2" key="1">
    <citation type="journal article" date="2024" name="BMC Genomics">
        <title>Functional annotation of a divergent genome using sequence and structure-based similarity.</title>
        <authorList>
            <person name="Svedberg D."/>
            <person name="Winiger R.R."/>
            <person name="Berg A."/>
            <person name="Sharma H."/>
            <person name="Tellgren-Roth C."/>
            <person name="Debrunner-Vossbrinck B.A."/>
            <person name="Vossbrinck C.R."/>
            <person name="Barandun J."/>
        </authorList>
    </citation>
    <scope>NUCLEOTIDE SEQUENCE</scope>
    <source>
        <strain evidence="2">Illinois isolate</strain>
    </source>
</reference>
<feature type="signal peptide" evidence="1">
    <location>
        <begin position="1"/>
        <end position="19"/>
    </location>
</feature>
<sequence length="203" mass="24076">MNFLLLVNFIFIIRTYCVSESEFVFKITSLMDLKKHEQQKILKNIYLCFDKQVDEKTLLFVAAGLHNTSNFTVFSLRCDCDEYHSRGLLQICFKDNYQRLTDLSRKINYVKNPEMLNSTDKNVIRDCVRFFECKLSGCYTFEKYVGAMGLGDYDRIRCRRDIANFENIYIKLCNAFSINLYNCFCFPINIFFNTNAYIVKHKK</sequence>
<keyword evidence="3" id="KW-1185">Reference proteome</keyword>
<protein>
    <submittedName>
        <fullName evidence="2">Spore wall protein 25-like</fullName>
    </submittedName>
</protein>
<dbReference type="Proteomes" id="UP001334084">
    <property type="component" value="Chromosome 12"/>
</dbReference>
<organism evidence="2 3">
    <name type="scientific">Vairimorpha necatrix</name>
    <dbReference type="NCBI Taxonomy" id="6039"/>
    <lineage>
        <taxon>Eukaryota</taxon>
        <taxon>Fungi</taxon>
        <taxon>Fungi incertae sedis</taxon>
        <taxon>Microsporidia</taxon>
        <taxon>Nosematidae</taxon>
        <taxon>Vairimorpha</taxon>
    </lineage>
</organism>
<evidence type="ECO:0000256" key="1">
    <source>
        <dbReference type="SAM" id="SignalP"/>
    </source>
</evidence>
<dbReference type="AlphaFoldDB" id="A0AAX4JII8"/>
<proteinExistence type="predicted"/>
<dbReference type="Gene3D" id="1.10.530.10">
    <property type="match status" value="1"/>
</dbReference>
<dbReference type="RefSeq" id="XP_065331348.1">
    <property type="nucleotide sequence ID" value="XM_065475276.1"/>
</dbReference>
<accession>A0AAX4JII8</accession>